<keyword evidence="4" id="KW-1185">Reference proteome</keyword>
<dbReference type="Gene3D" id="3.30.70.60">
    <property type="match status" value="1"/>
</dbReference>
<comment type="caution">
    <text evidence="3">The sequence shown here is derived from an EMBL/GenBank/DDBJ whole genome shotgun (WGS) entry which is preliminary data.</text>
</comment>
<evidence type="ECO:0000313" key="4">
    <source>
        <dbReference type="Proteomes" id="UP000270299"/>
    </source>
</evidence>
<dbReference type="InterPro" id="IPR014717">
    <property type="entry name" value="Transl_elong_EF1B/ribsomal_bS6"/>
</dbReference>
<dbReference type="Proteomes" id="UP000270299">
    <property type="component" value="Unassembled WGS sequence"/>
</dbReference>
<feature type="compositionally biased region" description="Acidic residues" evidence="1">
    <location>
        <begin position="129"/>
        <end position="140"/>
    </location>
</feature>
<keyword evidence="2" id="KW-0812">Transmembrane</keyword>
<name>A0A3L6ZXS0_9MICO</name>
<dbReference type="AlphaFoldDB" id="A0A3L6ZXS0"/>
<keyword evidence="2" id="KW-1133">Transmembrane helix</keyword>
<organism evidence="3 4">
    <name type="scientific">Mycetocola manganoxydans</name>
    <dbReference type="NCBI Taxonomy" id="699879"/>
    <lineage>
        <taxon>Bacteria</taxon>
        <taxon>Bacillati</taxon>
        <taxon>Actinomycetota</taxon>
        <taxon>Actinomycetes</taxon>
        <taxon>Micrococcales</taxon>
        <taxon>Microbacteriaceae</taxon>
        <taxon>Mycetocola</taxon>
    </lineage>
</organism>
<sequence length="227" mass="24216">MDKTKIWILASAIVMVGILALGWFVGVDPQLKAKASTDEQRVSVEAQNTATELAIVKLKKDFESIDELKTELAGLRSSIPAAGELPDFLTQLDNLAAGSKTKVISLTVSEAIPYTVPATAVPPVAAPVDGEESAEPEADPVAEPVAPEGPAVPTTITDPRITPENFVAIPVDVTVEGERDAARSFIDKLQHGPRLFMATSIAIMPIEERPGIFTTQVTGYVYVLLQK</sequence>
<evidence type="ECO:0000256" key="2">
    <source>
        <dbReference type="SAM" id="Phobius"/>
    </source>
</evidence>
<feature type="region of interest" description="Disordered" evidence="1">
    <location>
        <begin position="126"/>
        <end position="158"/>
    </location>
</feature>
<proteinExistence type="predicted"/>
<feature type="transmembrane region" description="Helical" evidence="2">
    <location>
        <begin position="6"/>
        <end position="26"/>
    </location>
</feature>
<dbReference type="EMBL" id="RCUV01000006">
    <property type="protein sequence ID" value="RLP71942.1"/>
    <property type="molecule type" value="Genomic_DNA"/>
</dbReference>
<gene>
    <name evidence="3" type="ORF">D9V29_05775</name>
</gene>
<feature type="compositionally biased region" description="Low complexity" evidence="1">
    <location>
        <begin position="141"/>
        <end position="153"/>
    </location>
</feature>
<evidence type="ECO:0000256" key="1">
    <source>
        <dbReference type="SAM" id="MobiDB-lite"/>
    </source>
</evidence>
<reference evidence="3 4" key="1">
    <citation type="submission" date="2018-10" db="EMBL/GenBank/DDBJ databases">
        <authorList>
            <person name="Li J."/>
        </authorList>
    </citation>
    <scope>NUCLEOTIDE SEQUENCE [LARGE SCALE GENOMIC DNA]</scope>
    <source>
        <strain evidence="3 4">CCTCC AB209002</strain>
    </source>
</reference>
<evidence type="ECO:0000313" key="3">
    <source>
        <dbReference type="EMBL" id="RLP71942.1"/>
    </source>
</evidence>
<dbReference type="OrthoDB" id="5149329at2"/>
<accession>A0A3L6ZXS0</accession>
<protein>
    <recommendedName>
        <fullName evidence="5">Pilus assembly protein PilO</fullName>
    </recommendedName>
</protein>
<evidence type="ECO:0008006" key="5">
    <source>
        <dbReference type="Google" id="ProtNLM"/>
    </source>
</evidence>
<dbReference type="RefSeq" id="WP_121672390.1">
    <property type="nucleotide sequence ID" value="NZ_BMXM01000005.1"/>
</dbReference>
<keyword evidence="2" id="KW-0472">Membrane</keyword>